<dbReference type="EMBL" id="JADOUF010000001">
    <property type="protein sequence ID" value="MBG6136529.1"/>
    <property type="molecule type" value="Genomic_DNA"/>
</dbReference>
<dbReference type="RefSeq" id="WP_197003492.1">
    <property type="nucleotide sequence ID" value="NZ_BONS01000015.1"/>
</dbReference>
<dbReference type="AlphaFoldDB" id="A0A8J7GPG1"/>
<name>A0A8J7GPG1_9ACTN</name>
<reference evidence="1" key="1">
    <citation type="submission" date="2020-11" db="EMBL/GenBank/DDBJ databases">
        <title>Sequencing the genomes of 1000 actinobacteria strains.</title>
        <authorList>
            <person name="Klenk H.-P."/>
        </authorList>
    </citation>
    <scope>NUCLEOTIDE SEQUENCE</scope>
    <source>
        <strain evidence="1">DSM 45356</strain>
    </source>
</reference>
<comment type="caution">
    <text evidence="1">The sequence shown here is derived from an EMBL/GenBank/DDBJ whole genome shotgun (WGS) entry which is preliminary data.</text>
</comment>
<sequence>MSSTILSQPLQAGDVVRLTKAASPQFGRPLLVRVVAVIAKSSVGGWGYLEGYVLDDRGDATARRRVFVNFAGLKPPATGNRK</sequence>
<organism evidence="1 2">
    <name type="scientific">Longispora fulva</name>
    <dbReference type="NCBI Taxonomy" id="619741"/>
    <lineage>
        <taxon>Bacteria</taxon>
        <taxon>Bacillati</taxon>
        <taxon>Actinomycetota</taxon>
        <taxon>Actinomycetes</taxon>
        <taxon>Micromonosporales</taxon>
        <taxon>Micromonosporaceae</taxon>
        <taxon>Longispora</taxon>
    </lineage>
</organism>
<evidence type="ECO:0000313" key="2">
    <source>
        <dbReference type="Proteomes" id="UP000622552"/>
    </source>
</evidence>
<evidence type="ECO:0000313" key="1">
    <source>
        <dbReference type="EMBL" id="MBG6136529.1"/>
    </source>
</evidence>
<dbReference type="Proteomes" id="UP000622552">
    <property type="component" value="Unassembled WGS sequence"/>
</dbReference>
<accession>A0A8J7GPG1</accession>
<gene>
    <name evidence="1" type="ORF">IW245_002723</name>
</gene>
<protein>
    <submittedName>
        <fullName evidence="1">Uncharacterized protein</fullName>
    </submittedName>
</protein>
<proteinExistence type="predicted"/>
<keyword evidence="2" id="KW-1185">Reference proteome</keyword>